<keyword evidence="2" id="KW-1185">Reference proteome</keyword>
<dbReference type="EMBL" id="CM037157">
    <property type="protein sequence ID" value="KAH7848261.1"/>
    <property type="molecule type" value="Genomic_DNA"/>
</dbReference>
<dbReference type="Proteomes" id="UP000828048">
    <property type="component" value="Chromosome 7"/>
</dbReference>
<reference evidence="1 2" key="1">
    <citation type="journal article" date="2021" name="Hortic Res">
        <title>High-quality reference genome and annotation aids understanding of berry development for evergreen blueberry (Vaccinium darrowii).</title>
        <authorList>
            <person name="Yu J."/>
            <person name="Hulse-Kemp A.M."/>
            <person name="Babiker E."/>
            <person name="Staton M."/>
        </authorList>
    </citation>
    <scope>NUCLEOTIDE SEQUENCE [LARGE SCALE GENOMIC DNA]</scope>
    <source>
        <strain evidence="2">cv. NJ 8807/NJ 8810</strain>
        <tissue evidence="1">Young leaf</tissue>
    </source>
</reference>
<protein>
    <submittedName>
        <fullName evidence="1">Uncharacterized protein</fullName>
    </submittedName>
</protein>
<evidence type="ECO:0000313" key="1">
    <source>
        <dbReference type="EMBL" id="KAH7848261.1"/>
    </source>
</evidence>
<comment type="caution">
    <text evidence="1">The sequence shown here is derived from an EMBL/GenBank/DDBJ whole genome shotgun (WGS) entry which is preliminary data.</text>
</comment>
<evidence type="ECO:0000313" key="2">
    <source>
        <dbReference type="Proteomes" id="UP000828048"/>
    </source>
</evidence>
<proteinExistence type="predicted"/>
<name>A0ACB7Y4M4_9ERIC</name>
<organism evidence="1 2">
    <name type="scientific">Vaccinium darrowii</name>
    <dbReference type="NCBI Taxonomy" id="229202"/>
    <lineage>
        <taxon>Eukaryota</taxon>
        <taxon>Viridiplantae</taxon>
        <taxon>Streptophyta</taxon>
        <taxon>Embryophyta</taxon>
        <taxon>Tracheophyta</taxon>
        <taxon>Spermatophyta</taxon>
        <taxon>Magnoliopsida</taxon>
        <taxon>eudicotyledons</taxon>
        <taxon>Gunneridae</taxon>
        <taxon>Pentapetalae</taxon>
        <taxon>asterids</taxon>
        <taxon>Ericales</taxon>
        <taxon>Ericaceae</taxon>
        <taxon>Vaccinioideae</taxon>
        <taxon>Vaccinieae</taxon>
        <taxon>Vaccinium</taxon>
    </lineage>
</organism>
<accession>A0ACB7Y4M4</accession>
<gene>
    <name evidence="1" type="ORF">Vadar_000271</name>
</gene>
<sequence length="437" mass="50252">MSERLLEGSQCCSLNTYHLLLSYSVSWAYQQGKRRQERSEPKKLKRVNILRHLPNLWLLCLCNSSFIKAIDFSEREGMLKRRKISDFSESCPQFFKVYLPNRSSHQLRIPPDFAKYFTGVFPCKSSITIQEKGSWHVELKKIDGHFYFQEGWQQFVLVNSLEFGDFLVFYYCGNAQFYVKIYGKNGCPKEVSKPTREIDRCITDAQDNQMILRRKSKRLAQGANRGEFARTKFCSNFSLAIQAISNRAYEEASKFVSKFPFFKVVMSRSYISGNTPNLHIPWSFHNRYVDKDRQDAILVASDRSWPVKVSKTDKATWLMRDTCRLSHPWSSSPVTLRSMPHVQARLFPHSSPINMLEASSIAMGMEQIEATCSDFLLDSPFCFFYEVFSLHFLAFIPPAKTMSRRAGKEPAAGPSRPSRSHTPSTRVGSPSSDEGDS</sequence>